<evidence type="ECO:0000256" key="7">
    <source>
        <dbReference type="ARBA" id="ARBA00022723"/>
    </source>
</evidence>
<gene>
    <name evidence="15" type="ORF">ACFPTN_08100</name>
</gene>
<keyword evidence="6 13" id="KW-0812">Transmembrane</keyword>
<comment type="cofactor">
    <cofactor evidence="1">
        <name>heme b</name>
        <dbReference type="ChEBI" id="CHEBI:60344"/>
    </cofactor>
</comment>
<feature type="domain" description="Cytochrome b561 bacterial/Ni-hydrogenase" evidence="14">
    <location>
        <begin position="14"/>
        <end position="181"/>
    </location>
</feature>
<keyword evidence="10" id="KW-0408">Iron</keyword>
<accession>A0ABW1APV2</accession>
<dbReference type="SUPFAM" id="SSF81342">
    <property type="entry name" value="Transmembrane di-heme cytochromes"/>
    <property type="match status" value="1"/>
</dbReference>
<protein>
    <submittedName>
        <fullName evidence="15">Cytochrome b</fullName>
    </submittedName>
</protein>
<feature type="transmembrane region" description="Helical" evidence="13">
    <location>
        <begin position="20"/>
        <end position="40"/>
    </location>
</feature>
<evidence type="ECO:0000256" key="8">
    <source>
        <dbReference type="ARBA" id="ARBA00022982"/>
    </source>
</evidence>
<keyword evidence="8" id="KW-0249">Electron transport</keyword>
<evidence type="ECO:0000313" key="16">
    <source>
        <dbReference type="Proteomes" id="UP001595974"/>
    </source>
</evidence>
<evidence type="ECO:0000256" key="1">
    <source>
        <dbReference type="ARBA" id="ARBA00001970"/>
    </source>
</evidence>
<dbReference type="Pfam" id="PF01292">
    <property type="entry name" value="Ni_hydr_CYTB"/>
    <property type="match status" value="1"/>
</dbReference>
<evidence type="ECO:0000259" key="14">
    <source>
        <dbReference type="Pfam" id="PF01292"/>
    </source>
</evidence>
<evidence type="ECO:0000256" key="10">
    <source>
        <dbReference type="ARBA" id="ARBA00023004"/>
    </source>
</evidence>
<dbReference type="PANTHER" id="PTHR30529">
    <property type="entry name" value="CYTOCHROME B561"/>
    <property type="match status" value="1"/>
</dbReference>
<keyword evidence="3" id="KW-0813">Transport</keyword>
<feature type="transmembrane region" description="Helical" evidence="13">
    <location>
        <begin position="92"/>
        <end position="112"/>
    </location>
</feature>
<comment type="caution">
    <text evidence="15">The sequence shown here is derived from an EMBL/GenBank/DDBJ whole genome shotgun (WGS) entry which is preliminary data.</text>
</comment>
<keyword evidence="9 13" id="KW-1133">Transmembrane helix</keyword>
<dbReference type="RefSeq" id="WP_096452237.1">
    <property type="nucleotide sequence ID" value="NZ_JBHSOG010000030.1"/>
</dbReference>
<keyword evidence="16" id="KW-1185">Reference proteome</keyword>
<keyword evidence="7" id="KW-0479">Metal-binding</keyword>
<dbReference type="InterPro" id="IPR052168">
    <property type="entry name" value="Cytochrome_b561_oxidase"/>
</dbReference>
<evidence type="ECO:0000256" key="2">
    <source>
        <dbReference type="ARBA" id="ARBA00004651"/>
    </source>
</evidence>
<evidence type="ECO:0000256" key="5">
    <source>
        <dbReference type="ARBA" id="ARBA00022617"/>
    </source>
</evidence>
<evidence type="ECO:0000256" key="6">
    <source>
        <dbReference type="ARBA" id="ARBA00022692"/>
    </source>
</evidence>
<evidence type="ECO:0000256" key="4">
    <source>
        <dbReference type="ARBA" id="ARBA00022475"/>
    </source>
</evidence>
<comment type="subcellular location">
    <subcellularLocation>
        <location evidence="2">Cell membrane</location>
        <topology evidence="2">Multi-pass membrane protein</topology>
    </subcellularLocation>
</comment>
<dbReference type="EMBL" id="JBHSOG010000030">
    <property type="protein sequence ID" value="MFC5769335.1"/>
    <property type="molecule type" value="Genomic_DNA"/>
</dbReference>
<feature type="transmembrane region" description="Helical" evidence="13">
    <location>
        <begin position="52"/>
        <end position="72"/>
    </location>
</feature>
<organism evidence="15 16">
    <name type="scientific">Thauera sinica</name>
    <dbReference type="NCBI Taxonomy" id="2665146"/>
    <lineage>
        <taxon>Bacteria</taxon>
        <taxon>Pseudomonadati</taxon>
        <taxon>Pseudomonadota</taxon>
        <taxon>Betaproteobacteria</taxon>
        <taxon>Rhodocyclales</taxon>
        <taxon>Zoogloeaceae</taxon>
        <taxon>Thauera</taxon>
    </lineage>
</organism>
<evidence type="ECO:0000256" key="11">
    <source>
        <dbReference type="ARBA" id="ARBA00023136"/>
    </source>
</evidence>
<proteinExistence type="inferred from homology"/>
<evidence type="ECO:0000256" key="13">
    <source>
        <dbReference type="SAM" id="Phobius"/>
    </source>
</evidence>
<keyword evidence="11 13" id="KW-0472">Membrane</keyword>
<keyword evidence="4" id="KW-1003">Cell membrane</keyword>
<dbReference type="Proteomes" id="UP001595974">
    <property type="component" value="Unassembled WGS sequence"/>
</dbReference>
<dbReference type="InterPro" id="IPR011577">
    <property type="entry name" value="Cyt_b561_bac/Ni-Hgenase"/>
</dbReference>
<dbReference type="Gene3D" id="1.20.950.20">
    <property type="entry name" value="Transmembrane di-heme cytochromes, Chain C"/>
    <property type="match status" value="1"/>
</dbReference>
<evidence type="ECO:0000256" key="9">
    <source>
        <dbReference type="ARBA" id="ARBA00022989"/>
    </source>
</evidence>
<reference evidence="16" key="1">
    <citation type="journal article" date="2019" name="Int. J. Syst. Evol. Microbiol.">
        <title>The Global Catalogue of Microorganisms (GCM) 10K type strain sequencing project: providing services to taxonomists for standard genome sequencing and annotation.</title>
        <authorList>
            <consortium name="The Broad Institute Genomics Platform"/>
            <consortium name="The Broad Institute Genome Sequencing Center for Infectious Disease"/>
            <person name="Wu L."/>
            <person name="Ma J."/>
        </authorList>
    </citation>
    <scope>NUCLEOTIDE SEQUENCE [LARGE SCALE GENOMIC DNA]</scope>
    <source>
        <strain evidence="16">SHR3</strain>
    </source>
</reference>
<evidence type="ECO:0000256" key="12">
    <source>
        <dbReference type="ARBA" id="ARBA00037975"/>
    </source>
</evidence>
<dbReference type="InterPro" id="IPR016174">
    <property type="entry name" value="Di-haem_cyt_TM"/>
</dbReference>
<keyword evidence="5" id="KW-0349">Heme</keyword>
<name>A0ABW1APV2_9RHOO</name>
<evidence type="ECO:0000256" key="3">
    <source>
        <dbReference type="ARBA" id="ARBA00022448"/>
    </source>
</evidence>
<dbReference type="PANTHER" id="PTHR30529:SF7">
    <property type="entry name" value="CYTOCHROME B561 BACTERIAL_NI-HYDROGENASE DOMAIN-CONTAINING PROTEIN"/>
    <property type="match status" value="1"/>
</dbReference>
<evidence type="ECO:0000313" key="15">
    <source>
        <dbReference type="EMBL" id="MFC5769335.1"/>
    </source>
</evidence>
<feature type="transmembrane region" description="Helical" evidence="13">
    <location>
        <begin position="148"/>
        <end position="169"/>
    </location>
</feature>
<sequence>MDAPPATLPPAAPYDCGTMLLHWLHAVLILGLIGLGLYMAGLPKGEARSAAIGLHKSFGVLAFALVAVRLAWRLRHPPPADARLTAAEHRLAAAGHRLLYALLVLVPLAGYLSSSFTRYPMRVFGVVLPKAGREDEALNAFFNATHGLLAWTLAALIAAHLGAVALHALQGKPVLARMLPGRQARG</sequence>
<comment type="similarity">
    <text evidence="12">Belongs to the cytochrome b561 family.</text>
</comment>